<evidence type="ECO:0000313" key="4">
    <source>
        <dbReference type="Proteomes" id="UP000286134"/>
    </source>
</evidence>
<organism evidence="3 4">
    <name type="scientific">Erysiphe neolycopersici</name>
    <dbReference type="NCBI Taxonomy" id="212602"/>
    <lineage>
        <taxon>Eukaryota</taxon>
        <taxon>Fungi</taxon>
        <taxon>Dikarya</taxon>
        <taxon>Ascomycota</taxon>
        <taxon>Pezizomycotina</taxon>
        <taxon>Leotiomycetes</taxon>
        <taxon>Erysiphales</taxon>
        <taxon>Erysiphaceae</taxon>
        <taxon>Erysiphe</taxon>
    </lineage>
</organism>
<dbReference type="OrthoDB" id="63070at2759"/>
<feature type="chain" id="PRO_5019152838" description="Secreted protein" evidence="2">
    <location>
        <begin position="22"/>
        <end position="66"/>
    </location>
</feature>
<name>A0A420HXK2_9PEZI</name>
<feature type="signal peptide" evidence="2">
    <location>
        <begin position="1"/>
        <end position="21"/>
    </location>
</feature>
<keyword evidence="2" id="KW-0732">Signal</keyword>
<reference evidence="3 4" key="1">
    <citation type="journal article" date="2018" name="BMC Genomics">
        <title>Comparative genome analyses reveal sequence features reflecting distinct modes of host-adaptation between dicot and monocot powdery mildew.</title>
        <authorList>
            <person name="Wu Y."/>
            <person name="Ma X."/>
            <person name="Pan Z."/>
            <person name="Kale S.D."/>
            <person name="Song Y."/>
            <person name="King H."/>
            <person name="Zhang Q."/>
            <person name="Presley C."/>
            <person name="Deng X."/>
            <person name="Wei C.I."/>
            <person name="Xiao S."/>
        </authorList>
    </citation>
    <scope>NUCLEOTIDE SEQUENCE [LARGE SCALE GENOMIC DNA]</scope>
    <source>
        <strain evidence="3">UMSG2</strain>
    </source>
</reference>
<gene>
    <name evidence="3" type="ORF">OnM2_c3062o106</name>
</gene>
<keyword evidence="4" id="KW-1185">Reference proteome</keyword>
<evidence type="ECO:0000313" key="3">
    <source>
        <dbReference type="EMBL" id="RKF62168.1"/>
    </source>
</evidence>
<comment type="caution">
    <text evidence="3">The sequence shown here is derived from an EMBL/GenBank/DDBJ whole genome shotgun (WGS) entry which is preliminary data.</text>
</comment>
<protein>
    <recommendedName>
        <fullName evidence="5">Secreted protein</fullName>
    </recommendedName>
</protein>
<proteinExistence type="predicted"/>
<evidence type="ECO:0000256" key="1">
    <source>
        <dbReference type="SAM" id="MobiDB-lite"/>
    </source>
</evidence>
<feature type="region of interest" description="Disordered" evidence="1">
    <location>
        <begin position="33"/>
        <end position="66"/>
    </location>
</feature>
<dbReference type="AlphaFoldDB" id="A0A420HXK2"/>
<evidence type="ECO:0008006" key="5">
    <source>
        <dbReference type="Google" id="ProtNLM"/>
    </source>
</evidence>
<evidence type="ECO:0000256" key="2">
    <source>
        <dbReference type="SAM" id="SignalP"/>
    </source>
</evidence>
<dbReference type="EMBL" id="MCFK01003566">
    <property type="protein sequence ID" value="RKF62168.1"/>
    <property type="molecule type" value="Genomic_DNA"/>
</dbReference>
<sequence>MIKMIIFLITIFLQALYPRAAQLLLRRHLLKTPTNQQSSQHLQSNYNNYHSNWNDLEDFPSNTSAT</sequence>
<accession>A0A420HXK2</accession>
<dbReference type="Proteomes" id="UP000286134">
    <property type="component" value="Unassembled WGS sequence"/>
</dbReference>